<dbReference type="PANTHER" id="PTHR43495">
    <property type="entry name" value="GABA PERMEASE"/>
    <property type="match status" value="1"/>
</dbReference>
<evidence type="ECO:0000256" key="5">
    <source>
        <dbReference type="ARBA" id="ARBA00022989"/>
    </source>
</evidence>
<keyword evidence="11" id="KW-1185">Reference proteome</keyword>
<feature type="transmembrane region" description="Helical" evidence="8">
    <location>
        <begin position="343"/>
        <end position="364"/>
    </location>
</feature>
<evidence type="ECO:0000256" key="8">
    <source>
        <dbReference type="SAM" id="Phobius"/>
    </source>
</evidence>
<evidence type="ECO:0000313" key="10">
    <source>
        <dbReference type="EMBL" id="WGW12528.1"/>
    </source>
</evidence>
<feature type="transmembrane region" description="Helical" evidence="8">
    <location>
        <begin position="251"/>
        <end position="272"/>
    </location>
</feature>
<evidence type="ECO:0000256" key="6">
    <source>
        <dbReference type="ARBA" id="ARBA00023136"/>
    </source>
</evidence>
<evidence type="ECO:0000256" key="3">
    <source>
        <dbReference type="ARBA" id="ARBA00022692"/>
    </source>
</evidence>
<evidence type="ECO:0000256" key="1">
    <source>
        <dbReference type="ARBA" id="ARBA00004141"/>
    </source>
</evidence>
<dbReference type="Pfam" id="PF00324">
    <property type="entry name" value="AA_permease"/>
    <property type="match status" value="1"/>
</dbReference>
<feature type="transmembrane region" description="Helical" evidence="8">
    <location>
        <begin position="411"/>
        <end position="433"/>
    </location>
</feature>
<proteinExistence type="predicted"/>
<dbReference type="RefSeq" id="WP_349639331.1">
    <property type="nucleotide sequence ID" value="NZ_CP090958.1"/>
</dbReference>
<reference evidence="10 11" key="1">
    <citation type="submission" date="2023-05" db="EMBL/GenBank/DDBJ databases">
        <title>Lithophilousrod everest ZFBP1038 complete genpme.</title>
        <authorList>
            <person name="Tian M."/>
        </authorList>
    </citation>
    <scope>NUCLEOTIDE SEQUENCE [LARGE SCALE GENOMIC DNA]</scope>
    <source>
        <strain evidence="10 11">ZFBP1038</strain>
    </source>
</reference>
<sequence length="479" mass="50355">MAIDSSPPKGETKQGTSGTLGTGLKSRHVTMISIAGVIGAGLFVGSSKAIALAGPAVLIAYLTAGLLVVLVMRMLGEMAAANPDSGSFSTYADRSIGRWAGFSIGWLYWWFWVLVIPLEAVAAAIILNSWIPAVATWIWALGITLILTITNLVSVGNYGEFEFWFALLKVVAIIGFIVIAGLAVLGLLPGSNVSGAEHLVSDGGFFPNGFGAVPAALLTTMFTFMGTEIVTIAAAESANPAKEIRKATNSVIWRISLFYVASIFLVVSLVPWNSEVLAANGSFQSALDAIGIPNAKIIIDIVILVAVASCLNSALYTASRMMFSLAQRGDAPKSIAKVSKNGVPTNAVLLSTVVGFIAVGFNFLAPEAVFSTLLATSGAVALLVYLVIAVSQLRLRAKTEAAGTEMPIKMWAFPVLTWLVIIFIPVVLIYMAIGSDLKLELYATAILAVVVVAIGLIVQRLNKGKHGEVVKEAEVTSGH</sequence>
<feature type="region of interest" description="Disordered" evidence="7">
    <location>
        <begin position="1"/>
        <end position="22"/>
    </location>
</feature>
<feature type="transmembrane region" description="Helical" evidence="8">
    <location>
        <begin position="163"/>
        <end position="189"/>
    </location>
</feature>
<evidence type="ECO:0000256" key="2">
    <source>
        <dbReference type="ARBA" id="ARBA00022448"/>
    </source>
</evidence>
<accession>A0ABY8QUE2</accession>
<dbReference type="PANTHER" id="PTHR43495:SF5">
    <property type="entry name" value="GAMMA-AMINOBUTYRIC ACID PERMEASE"/>
    <property type="match status" value="1"/>
</dbReference>
<keyword evidence="3 8" id="KW-0812">Transmembrane</keyword>
<keyword evidence="2" id="KW-0813">Transport</keyword>
<feature type="domain" description="Amino acid permease/ SLC12A" evidence="9">
    <location>
        <begin position="28"/>
        <end position="459"/>
    </location>
</feature>
<comment type="subcellular location">
    <subcellularLocation>
        <location evidence="1">Membrane</location>
        <topology evidence="1">Multi-pass membrane protein</topology>
    </subcellularLocation>
</comment>
<dbReference type="Proteomes" id="UP001209083">
    <property type="component" value="Chromosome"/>
</dbReference>
<keyword evidence="5 8" id="KW-1133">Transmembrane helix</keyword>
<feature type="transmembrane region" description="Helical" evidence="8">
    <location>
        <begin position="209"/>
        <end position="230"/>
    </location>
</feature>
<feature type="transmembrane region" description="Helical" evidence="8">
    <location>
        <begin position="439"/>
        <end position="458"/>
    </location>
</feature>
<keyword evidence="6 8" id="KW-0472">Membrane</keyword>
<organism evidence="10 11">
    <name type="scientific">Saxibacter everestensis</name>
    <dbReference type="NCBI Taxonomy" id="2909229"/>
    <lineage>
        <taxon>Bacteria</taxon>
        <taxon>Bacillati</taxon>
        <taxon>Actinomycetota</taxon>
        <taxon>Actinomycetes</taxon>
        <taxon>Micrococcales</taxon>
        <taxon>Brevibacteriaceae</taxon>
        <taxon>Saxibacter</taxon>
    </lineage>
</organism>
<dbReference type="InterPro" id="IPR004840">
    <property type="entry name" value="Amino_acid_permease_CS"/>
</dbReference>
<gene>
    <name evidence="10" type="ORF">LWF01_01820</name>
</gene>
<dbReference type="EMBL" id="CP090958">
    <property type="protein sequence ID" value="WGW12528.1"/>
    <property type="molecule type" value="Genomic_DNA"/>
</dbReference>
<dbReference type="Gene3D" id="1.20.1740.10">
    <property type="entry name" value="Amino acid/polyamine transporter I"/>
    <property type="match status" value="1"/>
</dbReference>
<keyword evidence="4" id="KW-0029">Amino-acid transport</keyword>
<protein>
    <submittedName>
        <fullName evidence="10">Amino acid permease</fullName>
    </submittedName>
</protein>
<feature type="transmembrane region" description="Helical" evidence="8">
    <location>
        <begin position="297"/>
        <end position="318"/>
    </location>
</feature>
<feature type="transmembrane region" description="Helical" evidence="8">
    <location>
        <begin position="370"/>
        <end position="390"/>
    </location>
</feature>
<feature type="compositionally biased region" description="Low complexity" evidence="7">
    <location>
        <begin position="13"/>
        <end position="22"/>
    </location>
</feature>
<feature type="transmembrane region" description="Helical" evidence="8">
    <location>
        <begin position="137"/>
        <end position="156"/>
    </location>
</feature>
<evidence type="ECO:0000259" key="9">
    <source>
        <dbReference type="Pfam" id="PF00324"/>
    </source>
</evidence>
<evidence type="ECO:0000256" key="4">
    <source>
        <dbReference type="ARBA" id="ARBA00022970"/>
    </source>
</evidence>
<dbReference type="PROSITE" id="PS00218">
    <property type="entry name" value="AMINO_ACID_PERMEASE_1"/>
    <property type="match status" value="1"/>
</dbReference>
<feature type="transmembrane region" description="Helical" evidence="8">
    <location>
        <begin position="52"/>
        <end position="72"/>
    </location>
</feature>
<feature type="transmembrane region" description="Helical" evidence="8">
    <location>
        <begin position="107"/>
        <end position="131"/>
    </location>
</feature>
<name>A0ABY8QUE2_9MICO</name>
<evidence type="ECO:0000313" key="11">
    <source>
        <dbReference type="Proteomes" id="UP001209083"/>
    </source>
</evidence>
<dbReference type="PIRSF" id="PIRSF006060">
    <property type="entry name" value="AA_transporter"/>
    <property type="match status" value="1"/>
</dbReference>
<evidence type="ECO:0000256" key="7">
    <source>
        <dbReference type="SAM" id="MobiDB-lite"/>
    </source>
</evidence>
<dbReference type="InterPro" id="IPR004841">
    <property type="entry name" value="AA-permease/SLC12A_dom"/>
</dbReference>